<keyword evidence="2" id="KW-1185">Reference proteome</keyword>
<dbReference type="Proteomes" id="UP000015105">
    <property type="component" value="Chromosome 7D"/>
</dbReference>
<evidence type="ECO:0000313" key="1">
    <source>
        <dbReference type="EnsemblPlants" id="AET7Gv21276600.7"/>
    </source>
</evidence>
<accession>A0A453T7K4</accession>
<sequence length="114" mass="12397">MEAGGGLEAEQVMSEVHLGCPPRFPGLYLSRFTFSSRPLGKEQPELARHLLCSQVARLTPSLSPWTTTGISFSTGEEGLETEEEEARISCSPCSAASPRRCGASGFRFGRRRCC</sequence>
<evidence type="ECO:0000313" key="2">
    <source>
        <dbReference type="Proteomes" id="UP000015105"/>
    </source>
</evidence>
<dbReference type="AlphaFoldDB" id="A0A453T7K4"/>
<organism evidence="1 2">
    <name type="scientific">Aegilops tauschii subsp. strangulata</name>
    <name type="common">Goatgrass</name>
    <dbReference type="NCBI Taxonomy" id="200361"/>
    <lineage>
        <taxon>Eukaryota</taxon>
        <taxon>Viridiplantae</taxon>
        <taxon>Streptophyta</taxon>
        <taxon>Embryophyta</taxon>
        <taxon>Tracheophyta</taxon>
        <taxon>Spermatophyta</taxon>
        <taxon>Magnoliopsida</taxon>
        <taxon>Liliopsida</taxon>
        <taxon>Poales</taxon>
        <taxon>Poaceae</taxon>
        <taxon>BOP clade</taxon>
        <taxon>Pooideae</taxon>
        <taxon>Triticodae</taxon>
        <taxon>Triticeae</taxon>
        <taxon>Triticinae</taxon>
        <taxon>Aegilops</taxon>
    </lineage>
</organism>
<name>A0A453T7K4_AEGTS</name>
<reference evidence="1" key="5">
    <citation type="journal article" date="2021" name="G3 (Bethesda)">
        <title>Aegilops tauschii genome assembly Aet v5.0 features greater sequence contiguity and improved annotation.</title>
        <authorList>
            <person name="Wang L."/>
            <person name="Zhu T."/>
            <person name="Rodriguez J.C."/>
            <person name="Deal K.R."/>
            <person name="Dubcovsky J."/>
            <person name="McGuire P.E."/>
            <person name="Lux T."/>
            <person name="Spannagl M."/>
            <person name="Mayer K.F.X."/>
            <person name="Baldrich P."/>
            <person name="Meyers B.C."/>
            <person name="Huo N."/>
            <person name="Gu Y.Q."/>
            <person name="Zhou H."/>
            <person name="Devos K.M."/>
            <person name="Bennetzen J.L."/>
            <person name="Unver T."/>
            <person name="Budak H."/>
            <person name="Gulick P.J."/>
            <person name="Galiba G."/>
            <person name="Kalapos B."/>
            <person name="Nelson D.R."/>
            <person name="Li P."/>
            <person name="You F.M."/>
            <person name="Luo M.C."/>
            <person name="Dvorak J."/>
        </authorList>
    </citation>
    <scope>NUCLEOTIDE SEQUENCE [LARGE SCALE GENOMIC DNA]</scope>
    <source>
        <strain evidence="1">cv. AL8/78</strain>
    </source>
</reference>
<protein>
    <submittedName>
        <fullName evidence="1">Uncharacterized protein</fullName>
    </submittedName>
</protein>
<reference evidence="1" key="4">
    <citation type="submission" date="2019-03" db="UniProtKB">
        <authorList>
            <consortium name="EnsemblPlants"/>
        </authorList>
    </citation>
    <scope>IDENTIFICATION</scope>
</reference>
<reference evidence="2" key="1">
    <citation type="journal article" date="2014" name="Science">
        <title>Ancient hybridizations among the ancestral genomes of bread wheat.</title>
        <authorList>
            <consortium name="International Wheat Genome Sequencing Consortium,"/>
            <person name="Marcussen T."/>
            <person name="Sandve S.R."/>
            <person name="Heier L."/>
            <person name="Spannagl M."/>
            <person name="Pfeifer M."/>
            <person name="Jakobsen K.S."/>
            <person name="Wulff B.B."/>
            <person name="Steuernagel B."/>
            <person name="Mayer K.F."/>
            <person name="Olsen O.A."/>
        </authorList>
    </citation>
    <scope>NUCLEOTIDE SEQUENCE [LARGE SCALE GENOMIC DNA]</scope>
    <source>
        <strain evidence="2">cv. AL8/78</strain>
    </source>
</reference>
<dbReference type="EnsemblPlants" id="AET7Gv21276600.7">
    <property type="protein sequence ID" value="AET7Gv21276600.7"/>
    <property type="gene ID" value="AET7Gv21276600"/>
</dbReference>
<dbReference type="Gramene" id="AET7Gv21276600.7">
    <property type="protein sequence ID" value="AET7Gv21276600.7"/>
    <property type="gene ID" value="AET7Gv21276600"/>
</dbReference>
<reference evidence="2" key="2">
    <citation type="journal article" date="2017" name="Nat. Plants">
        <title>The Aegilops tauschii genome reveals multiple impacts of transposons.</title>
        <authorList>
            <person name="Zhao G."/>
            <person name="Zou C."/>
            <person name="Li K."/>
            <person name="Wang K."/>
            <person name="Li T."/>
            <person name="Gao L."/>
            <person name="Zhang X."/>
            <person name="Wang H."/>
            <person name="Yang Z."/>
            <person name="Liu X."/>
            <person name="Jiang W."/>
            <person name="Mao L."/>
            <person name="Kong X."/>
            <person name="Jiao Y."/>
            <person name="Jia J."/>
        </authorList>
    </citation>
    <scope>NUCLEOTIDE SEQUENCE [LARGE SCALE GENOMIC DNA]</scope>
    <source>
        <strain evidence="2">cv. AL8/78</strain>
    </source>
</reference>
<proteinExistence type="predicted"/>
<reference evidence="1" key="3">
    <citation type="journal article" date="2017" name="Nature">
        <title>Genome sequence of the progenitor of the wheat D genome Aegilops tauschii.</title>
        <authorList>
            <person name="Luo M.C."/>
            <person name="Gu Y.Q."/>
            <person name="Puiu D."/>
            <person name="Wang H."/>
            <person name="Twardziok S.O."/>
            <person name="Deal K.R."/>
            <person name="Huo N."/>
            <person name="Zhu T."/>
            <person name="Wang L."/>
            <person name="Wang Y."/>
            <person name="McGuire P.E."/>
            <person name="Liu S."/>
            <person name="Long H."/>
            <person name="Ramasamy R.K."/>
            <person name="Rodriguez J.C."/>
            <person name="Van S.L."/>
            <person name="Yuan L."/>
            <person name="Wang Z."/>
            <person name="Xia Z."/>
            <person name="Xiao L."/>
            <person name="Anderson O.D."/>
            <person name="Ouyang S."/>
            <person name="Liang Y."/>
            <person name="Zimin A.V."/>
            <person name="Pertea G."/>
            <person name="Qi P."/>
            <person name="Bennetzen J.L."/>
            <person name="Dai X."/>
            <person name="Dawson M.W."/>
            <person name="Muller H.G."/>
            <person name="Kugler K."/>
            <person name="Rivarola-Duarte L."/>
            <person name="Spannagl M."/>
            <person name="Mayer K.F.X."/>
            <person name="Lu F.H."/>
            <person name="Bevan M.W."/>
            <person name="Leroy P."/>
            <person name="Li P."/>
            <person name="You F.M."/>
            <person name="Sun Q."/>
            <person name="Liu Z."/>
            <person name="Lyons E."/>
            <person name="Wicker T."/>
            <person name="Salzberg S.L."/>
            <person name="Devos K.M."/>
            <person name="Dvorak J."/>
        </authorList>
    </citation>
    <scope>NUCLEOTIDE SEQUENCE [LARGE SCALE GENOMIC DNA]</scope>
    <source>
        <strain evidence="1">cv. AL8/78</strain>
    </source>
</reference>